<dbReference type="VEuPathDB" id="FungiDB:MGYG_05470"/>
<name>E4UW29_ARTGP</name>
<dbReference type="RefSeq" id="XP_003172888.1">
    <property type="nucleotide sequence ID" value="XM_003172840.1"/>
</dbReference>
<dbReference type="eggNOG" id="ENOG502RMDC">
    <property type="taxonomic scope" value="Eukaryota"/>
</dbReference>
<sequence length="122" mass="13492">MQSPSATTSLRPIPTPTGEAYEEVLEAEDANKRKVLVSVLGPFFGLCVLIIAISLAIRHWREKRKQSNVRSATEMVQCPDDASSVPYSPTFSKRSSARDIEAPPWRPKPARTELASPIESIE</sequence>
<dbReference type="HOGENOM" id="CLU_2026155_0_0_1"/>
<feature type="compositionally biased region" description="Polar residues" evidence="1">
    <location>
        <begin position="85"/>
        <end position="94"/>
    </location>
</feature>
<dbReference type="Proteomes" id="UP000002669">
    <property type="component" value="Unassembled WGS sequence"/>
</dbReference>
<evidence type="ECO:0000256" key="2">
    <source>
        <dbReference type="SAM" id="Phobius"/>
    </source>
</evidence>
<dbReference type="OMA" id="WKLKPAR"/>
<dbReference type="GeneID" id="10028164"/>
<evidence type="ECO:0000313" key="4">
    <source>
        <dbReference type="Proteomes" id="UP000002669"/>
    </source>
</evidence>
<proteinExistence type="predicted"/>
<protein>
    <submittedName>
        <fullName evidence="3">Uncharacterized protein</fullName>
    </submittedName>
</protein>
<feature type="transmembrane region" description="Helical" evidence="2">
    <location>
        <begin position="35"/>
        <end position="57"/>
    </location>
</feature>
<feature type="region of interest" description="Disordered" evidence="1">
    <location>
        <begin position="64"/>
        <end position="122"/>
    </location>
</feature>
<dbReference type="AlphaFoldDB" id="E4UW29"/>
<organism evidence="4">
    <name type="scientific">Arthroderma gypseum (strain ATCC MYA-4604 / CBS 118893)</name>
    <name type="common">Microsporum gypseum</name>
    <dbReference type="NCBI Taxonomy" id="535722"/>
    <lineage>
        <taxon>Eukaryota</taxon>
        <taxon>Fungi</taxon>
        <taxon>Dikarya</taxon>
        <taxon>Ascomycota</taxon>
        <taxon>Pezizomycotina</taxon>
        <taxon>Eurotiomycetes</taxon>
        <taxon>Eurotiomycetidae</taxon>
        <taxon>Onygenales</taxon>
        <taxon>Arthrodermataceae</taxon>
        <taxon>Nannizzia</taxon>
    </lineage>
</organism>
<dbReference type="InParanoid" id="E4UW29"/>
<evidence type="ECO:0000313" key="3">
    <source>
        <dbReference type="EMBL" id="EFR02477.1"/>
    </source>
</evidence>
<keyword evidence="4" id="KW-1185">Reference proteome</keyword>
<keyword evidence="2" id="KW-1133">Transmembrane helix</keyword>
<evidence type="ECO:0000256" key="1">
    <source>
        <dbReference type="SAM" id="MobiDB-lite"/>
    </source>
</evidence>
<gene>
    <name evidence="3" type="ORF">MGYG_05470</name>
</gene>
<accession>E4UW29</accession>
<keyword evidence="2" id="KW-0472">Membrane</keyword>
<dbReference type="EMBL" id="DS989825">
    <property type="protein sequence ID" value="EFR02477.1"/>
    <property type="molecule type" value="Genomic_DNA"/>
</dbReference>
<dbReference type="OrthoDB" id="4171874at2759"/>
<reference evidence="4" key="1">
    <citation type="journal article" date="2012" name="MBio">
        <title>Comparative genome analysis of Trichophyton rubrum and related dermatophytes reveals candidate genes involved in infection.</title>
        <authorList>
            <person name="Martinez D.A."/>
            <person name="Oliver B.G."/>
            <person name="Graeser Y."/>
            <person name="Goldberg J.M."/>
            <person name="Li W."/>
            <person name="Martinez-Rossi N.M."/>
            <person name="Monod M."/>
            <person name="Shelest E."/>
            <person name="Barton R.C."/>
            <person name="Birch E."/>
            <person name="Brakhage A.A."/>
            <person name="Chen Z."/>
            <person name="Gurr S.J."/>
            <person name="Heiman D."/>
            <person name="Heitman J."/>
            <person name="Kosti I."/>
            <person name="Rossi A."/>
            <person name="Saif S."/>
            <person name="Samalova M."/>
            <person name="Saunders C.W."/>
            <person name="Shea T."/>
            <person name="Summerbell R.C."/>
            <person name="Xu J."/>
            <person name="Young S."/>
            <person name="Zeng Q."/>
            <person name="Birren B.W."/>
            <person name="Cuomo C.A."/>
            <person name="White T.C."/>
        </authorList>
    </citation>
    <scope>NUCLEOTIDE SEQUENCE [LARGE SCALE GENOMIC DNA]</scope>
    <source>
        <strain evidence="4">ATCC MYA-4604 / CBS 118893</strain>
    </source>
</reference>
<keyword evidence="2" id="KW-0812">Transmembrane</keyword>